<dbReference type="EMBL" id="NVWI01000003">
    <property type="protein sequence ID" value="PCJ42086.1"/>
    <property type="molecule type" value="Genomic_DNA"/>
</dbReference>
<sequence length="77" mass="8735">MKVKVKNPKYKGQVELFISANRSSIDSFFSGLPDDQEHVSVRDIETAFSLLMVGTKKVEDGLILEVLQELDYEVVME</sequence>
<proteinExistence type="predicted"/>
<gene>
    <name evidence="1" type="ORF">COA71_05705</name>
</gene>
<evidence type="ECO:0000313" key="1">
    <source>
        <dbReference type="EMBL" id="PCJ42086.1"/>
    </source>
</evidence>
<evidence type="ECO:0000313" key="2">
    <source>
        <dbReference type="Proteomes" id="UP000228987"/>
    </source>
</evidence>
<dbReference type="Proteomes" id="UP000228987">
    <property type="component" value="Unassembled WGS sequence"/>
</dbReference>
<protein>
    <submittedName>
        <fullName evidence="1">Uncharacterized protein</fullName>
    </submittedName>
</protein>
<name>A0A2A5CFE0_9GAMM</name>
<reference evidence="2" key="1">
    <citation type="submission" date="2017-08" db="EMBL/GenBank/DDBJ databases">
        <title>A dynamic microbial community with high functional redundancy inhabits the cold, oxic subseafloor aquifer.</title>
        <authorList>
            <person name="Tully B.J."/>
            <person name="Wheat C.G."/>
            <person name="Glazer B.T."/>
            <person name="Huber J.A."/>
        </authorList>
    </citation>
    <scope>NUCLEOTIDE SEQUENCE [LARGE SCALE GENOMIC DNA]</scope>
</reference>
<comment type="caution">
    <text evidence="1">The sequence shown here is derived from an EMBL/GenBank/DDBJ whole genome shotgun (WGS) entry which is preliminary data.</text>
</comment>
<dbReference type="AlphaFoldDB" id="A0A2A5CFE0"/>
<organism evidence="1 2">
    <name type="scientific">SAR86 cluster bacterium</name>
    <dbReference type="NCBI Taxonomy" id="2030880"/>
    <lineage>
        <taxon>Bacteria</taxon>
        <taxon>Pseudomonadati</taxon>
        <taxon>Pseudomonadota</taxon>
        <taxon>Gammaproteobacteria</taxon>
        <taxon>SAR86 cluster</taxon>
    </lineage>
</organism>
<accession>A0A2A5CFE0</accession>